<reference evidence="1 2" key="2">
    <citation type="submission" date="2019-11" db="EMBL/GenBank/DDBJ databases">
        <title>A de novo genome assembly of a pear dwarfing rootstock.</title>
        <authorList>
            <person name="Wang F."/>
            <person name="Wang J."/>
            <person name="Li S."/>
            <person name="Zhang Y."/>
            <person name="Fang M."/>
            <person name="Ma L."/>
            <person name="Zhao Y."/>
            <person name="Jiang S."/>
        </authorList>
    </citation>
    <scope>NUCLEOTIDE SEQUENCE [LARGE SCALE GENOMIC DNA]</scope>
    <source>
        <strain evidence="1">S2</strain>
        <tissue evidence="1">Leaf</tissue>
    </source>
</reference>
<dbReference type="EMBL" id="SMOL01000192">
    <property type="protein sequence ID" value="KAB2623746.1"/>
    <property type="molecule type" value="Genomic_DNA"/>
</dbReference>
<proteinExistence type="predicted"/>
<comment type="caution">
    <text evidence="1">The sequence shown here is derived from an EMBL/GenBank/DDBJ whole genome shotgun (WGS) entry which is preliminary data.</text>
</comment>
<name>A0A5N5H6Y4_9ROSA</name>
<dbReference type="Proteomes" id="UP000327157">
    <property type="component" value="Unassembled WGS sequence"/>
</dbReference>
<organism evidence="1 2">
    <name type="scientific">Pyrus ussuriensis x Pyrus communis</name>
    <dbReference type="NCBI Taxonomy" id="2448454"/>
    <lineage>
        <taxon>Eukaryota</taxon>
        <taxon>Viridiplantae</taxon>
        <taxon>Streptophyta</taxon>
        <taxon>Embryophyta</taxon>
        <taxon>Tracheophyta</taxon>
        <taxon>Spermatophyta</taxon>
        <taxon>Magnoliopsida</taxon>
        <taxon>eudicotyledons</taxon>
        <taxon>Gunneridae</taxon>
        <taxon>Pentapetalae</taxon>
        <taxon>rosids</taxon>
        <taxon>fabids</taxon>
        <taxon>Rosales</taxon>
        <taxon>Rosaceae</taxon>
        <taxon>Amygdaloideae</taxon>
        <taxon>Maleae</taxon>
        <taxon>Pyrus</taxon>
    </lineage>
</organism>
<gene>
    <name evidence="1" type="ORF">D8674_037607</name>
</gene>
<evidence type="ECO:0000313" key="2">
    <source>
        <dbReference type="Proteomes" id="UP000327157"/>
    </source>
</evidence>
<accession>A0A5N5H6Y4</accession>
<protein>
    <submittedName>
        <fullName evidence="1">Uncharacterized protein</fullName>
    </submittedName>
</protein>
<keyword evidence="2" id="KW-1185">Reference proteome</keyword>
<dbReference type="AlphaFoldDB" id="A0A5N5H6Y4"/>
<evidence type="ECO:0000313" key="1">
    <source>
        <dbReference type="EMBL" id="KAB2623746.1"/>
    </source>
</evidence>
<sequence length="110" mass="12394">MADFQANLVEEEIECMFICFDDAVDLEEHFEDLIQLAGRLVADQELSESLVNKILQQAWNGFGVVHALKAKPNVYSITGNPLFVKGYTFSIKPWLLSNSLDDICANHAIY</sequence>
<reference evidence="1 2" key="1">
    <citation type="submission" date="2019-09" db="EMBL/GenBank/DDBJ databases">
        <authorList>
            <person name="Ou C."/>
        </authorList>
    </citation>
    <scope>NUCLEOTIDE SEQUENCE [LARGE SCALE GENOMIC DNA]</scope>
    <source>
        <strain evidence="1">S2</strain>
        <tissue evidence="1">Leaf</tissue>
    </source>
</reference>